<organism evidence="2 3">
    <name type="scientific">Methanophagales virus GBV302</name>
    <dbReference type="NCBI Taxonomy" id="2999281"/>
    <lineage>
        <taxon>Viruses</taxon>
        <taxon>Duplodnaviria</taxon>
        <taxon>Heunggongvirae</taxon>
        <taxon>Uroviricota</taxon>
        <taxon>Caudoviricetes</taxon>
        <taxon>Nakonvirales</taxon>
        <taxon>Ekchuahviridae</taxon>
        <taxon>Kukulkanvirus</taxon>
        <taxon>Kukulkanvirus mexicoense</taxon>
    </lineage>
</organism>
<protein>
    <recommendedName>
        <fullName evidence="1">Calcineurin-like phosphoesterase domain-containing protein</fullName>
    </recommendedName>
</protein>
<evidence type="ECO:0000313" key="2">
    <source>
        <dbReference type="EMBL" id="WAE39635.1"/>
    </source>
</evidence>
<dbReference type="GO" id="GO:0016787">
    <property type="term" value="F:hydrolase activity"/>
    <property type="evidence" value="ECO:0007669"/>
    <property type="project" value="InterPro"/>
</dbReference>
<dbReference type="InterPro" id="IPR004843">
    <property type="entry name" value="Calcineurin-like_PHP"/>
</dbReference>
<dbReference type="InterPro" id="IPR029052">
    <property type="entry name" value="Metallo-depent_PP-like"/>
</dbReference>
<gene>
    <name evidence="2" type="ORF">FHOMOCKG_00107</name>
</gene>
<dbReference type="SUPFAM" id="SSF56300">
    <property type="entry name" value="Metallo-dependent phosphatases"/>
    <property type="match status" value="1"/>
</dbReference>
<accession>A0A9E8V943</accession>
<proteinExistence type="predicted"/>
<keyword evidence="3" id="KW-1185">Reference proteome</keyword>
<feature type="domain" description="Calcineurin-like phosphoesterase" evidence="1">
    <location>
        <begin position="1"/>
        <end position="146"/>
    </location>
</feature>
<sequence>MKVVLNGDWHIGQGEFSPETIAEITKRYWNGKKVILMGDLIDCGLSGGMQFENEIQPQSQLRWVKIITEKLDVVAYCLGNHEYRIFNEVGLNVYEEYLGKPSHRVEIDGVDFYFAHGRSAATDIFIEHRKLLQYTDADVIALGHNHTLAKLDVLRGDKRITLLRTGSLARGLRYAIDRSLPPTLTGWVEYDTRKRAAKLMMVDKDGEVREI</sequence>
<dbReference type="Pfam" id="PF00149">
    <property type="entry name" value="Metallophos"/>
    <property type="match status" value="1"/>
</dbReference>
<reference evidence="2 3" key="1">
    <citation type="submission" date="2022-10" db="EMBL/GenBank/DDBJ databases">
        <title>Evolutionary Diversification of Methanotrophic Ca. Methanophagales (ANME-1) and Their Expansive Virome.</title>
        <authorList>
            <person name="Laso-Perez R."/>
            <person name="Wu F."/>
            <person name="Cremiere A."/>
            <person name="Speth D.R."/>
            <person name="Magyar J.S."/>
            <person name="Krupovic M."/>
            <person name="Orphan V.J."/>
        </authorList>
    </citation>
    <scope>NUCLEOTIDE SEQUENCE [LARGE SCALE GENOMIC DNA]</scope>
</reference>
<dbReference type="Proteomes" id="UP001156237">
    <property type="component" value="Segment"/>
</dbReference>
<dbReference type="EMBL" id="OP880253">
    <property type="protein sequence ID" value="WAE39635.1"/>
    <property type="molecule type" value="Genomic_DNA"/>
</dbReference>
<evidence type="ECO:0000259" key="1">
    <source>
        <dbReference type="Pfam" id="PF00149"/>
    </source>
</evidence>
<dbReference type="Gene3D" id="3.60.21.10">
    <property type="match status" value="1"/>
</dbReference>
<evidence type="ECO:0000313" key="3">
    <source>
        <dbReference type="Proteomes" id="UP001156237"/>
    </source>
</evidence>
<name>A0A9E8V943_9CAUD</name>